<dbReference type="InterPro" id="IPR034291">
    <property type="entry name" value="TMP_synthase"/>
</dbReference>
<feature type="binding site" evidence="21">
    <location>
        <position position="78"/>
    </location>
    <ligand>
        <name>4-amino-2-methyl-5-(diphosphooxymethyl)pyrimidine</name>
        <dbReference type="ChEBI" id="CHEBI:57841"/>
    </ligand>
</feature>
<dbReference type="CDD" id="cd19365">
    <property type="entry name" value="TenA_C-like"/>
    <property type="match status" value="1"/>
</dbReference>
<dbReference type="CDD" id="cd00564">
    <property type="entry name" value="TMP_TenI"/>
    <property type="match status" value="1"/>
</dbReference>
<comment type="function">
    <text evidence="4">Catalyzes the phosphorylation of hydroxymethylpyrimidine phosphate (HMP-P) to HMP-PP, and of HMP to HMP-P.</text>
</comment>
<comment type="similarity">
    <text evidence="19">In the central section; belongs to the ThiD family.</text>
</comment>
<feature type="domain" description="Pyridoxamine kinase/Phosphomethylpyrimidine kinase" evidence="24">
    <location>
        <begin position="238"/>
        <end position="487"/>
    </location>
</feature>
<evidence type="ECO:0000256" key="6">
    <source>
        <dbReference type="ARBA" id="ARBA00005165"/>
    </source>
</evidence>
<comment type="catalytic activity">
    <reaction evidence="16 21">
        <text>2-(2-carboxy-4-methylthiazol-5-yl)ethyl phosphate + 4-amino-2-methyl-5-(diphosphooxymethyl)pyrimidine + 2 H(+) = thiamine phosphate + CO2 + diphosphate</text>
        <dbReference type="Rhea" id="RHEA:47848"/>
        <dbReference type="ChEBI" id="CHEBI:15378"/>
        <dbReference type="ChEBI" id="CHEBI:16526"/>
        <dbReference type="ChEBI" id="CHEBI:33019"/>
        <dbReference type="ChEBI" id="CHEBI:37575"/>
        <dbReference type="ChEBI" id="CHEBI:57841"/>
        <dbReference type="ChEBI" id="CHEBI:62890"/>
        <dbReference type="EC" id="2.5.1.3"/>
    </reaction>
</comment>
<comment type="catalytic activity">
    <reaction evidence="1">
        <text>4-amino-5-hydroxymethyl-2-methylpyrimidine + ATP = 4-amino-2-methyl-5-(phosphooxymethyl)pyrimidine + ADP + H(+)</text>
        <dbReference type="Rhea" id="RHEA:23096"/>
        <dbReference type="ChEBI" id="CHEBI:15378"/>
        <dbReference type="ChEBI" id="CHEBI:16892"/>
        <dbReference type="ChEBI" id="CHEBI:30616"/>
        <dbReference type="ChEBI" id="CHEBI:58354"/>
        <dbReference type="ChEBI" id="CHEBI:456216"/>
        <dbReference type="EC" id="2.7.1.49"/>
    </reaction>
</comment>
<dbReference type="Gene3D" id="3.40.1190.20">
    <property type="match status" value="1"/>
</dbReference>
<evidence type="ECO:0000313" key="26">
    <source>
        <dbReference type="Proteomes" id="UP000249886"/>
    </source>
</evidence>
<dbReference type="CDD" id="cd01169">
    <property type="entry name" value="HMPP_kinase"/>
    <property type="match status" value="1"/>
</dbReference>
<evidence type="ECO:0000256" key="8">
    <source>
        <dbReference type="ARBA" id="ARBA00022723"/>
    </source>
</evidence>
<evidence type="ECO:0000256" key="11">
    <source>
        <dbReference type="ARBA" id="ARBA00022840"/>
    </source>
</evidence>
<evidence type="ECO:0000256" key="2">
    <source>
        <dbReference type="ARBA" id="ARBA00000565"/>
    </source>
</evidence>
<keyword evidence="9" id="KW-0547">Nucleotide-binding</keyword>
<comment type="pathway">
    <text evidence="6 21">Cofactor biosynthesis; thiamine diphosphate biosynthesis; thiamine phosphate from 4-amino-2-methyl-5-diphosphomethylpyrimidine and 4-methyl-5-(2-phosphoethyl)-thiazole: step 1/1.</text>
</comment>
<evidence type="ECO:0000256" key="14">
    <source>
        <dbReference type="ARBA" id="ARBA00023268"/>
    </source>
</evidence>
<dbReference type="Pfam" id="PF03070">
    <property type="entry name" value="TENA_THI-4"/>
    <property type="match status" value="1"/>
</dbReference>
<dbReference type="FunFam" id="3.40.1190.20:FF:000003">
    <property type="entry name" value="Phosphomethylpyrimidine kinase ThiD"/>
    <property type="match status" value="1"/>
</dbReference>
<dbReference type="EC" id="2.5.1.3" evidence="21"/>
<comment type="cofactor">
    <cofactor evidence="21">
        <name>Mg(2+)</name>
        <dbReference type="ChEBI" id="CHEBI:18420"/>
    </cofactor>
    <text evidence="21">Binds 1 Mg(2+) ion per subunit.</text>
</comment>
<dbReference type="Gene3D" id="3.20.20.70">
    <property type="entry name" value="Aldolase class I"/>
    <property type="match status" value="1"/>
</dbReference>
<feature type="binding site" evidence="21">
    <location>
        <position position="183"/>
    </location>
    <ligand>
        <name>2-[(2R,5Z)-2-carboxy-4-methylthiazol-5(2H)-ylidene]ethyl phosphate</name>
        <dbReference type="ChEBI" id="CHEBI:62899"/>
    </ligand>
</feature>
<dbReference type="InterPro" id="IPR016084">
    <property type="entry name" value="Haem_Oase-like_multi-hlx"/>
</dbReference>
<organism evidence="25 26">
    <name type="scientific">Corynebacterium matruchotii</name>
    <dbReference type="NCBI Taxonomy" id="43768"/>
    <lineage>
        <taxon>Bacteria</taxon>
        <taxon>Bacillati</taxon>
        <taxon>Actinomycetota</taxon>
        <taxon>Actinomycetes</taxon>
        <taxon>Mycobacteriales</taxon>
        <taxon>Corynebacteriaceae</taxon>
        <taxon>Corynebacterium</taxon>
    </lineage>
</organism>
<dbReference type="Pfam" id="PF08543">
    <property type="entry name" value="Phos_pyr_kin"/>
    <property type="match status" value="1"/>
</dbReference>
<feature type="binding site" evidence="21">
    <location>
        <position position="79"/>
    </location>
    <ligand>
        <name>Mg(2+)</name>
        <dbReference type="ChEBI" id="CHEBI:18420"/>
    </ligand>
</feature>
<comment type="similarity">
    <text evidence="21">Belongs to the thiamine-phosphate synthase family.</text>
</comment>
<dbReference type="Pfam" id="PF02581">
    <property type="entry name" value="TMP-TENI"/>
    <property type="match status" value="1"/>
</dbReference>
<dbReference type="RefSeq" id="WP_005524324.1">
    <property type="nucleotide sequence ID" value="NZ_CP050134.2"/>
</dbReference>
<evidence type="ECO:0000256" key="18">
    <source>
        <dbReference type="ARBA" id="ARBA00061283"/>
    </source>
</evidence>
<dbReference type="NCBIfam" id="TIGR00097">
    <property type="entry name" value="HMP-P_kinase"/>
    <property type="match status" value="1"/>
</dbReference>
<evidence type="ECO:0000256" key="19">
    <source>
        <dbReference type="ARBA" id="ARBA00061288"/>
    </source>
</evidence>
<evidence type="ECO:0000256" key="12">
    <source>
        <dbReference type="ARBA" id="ARBA00022842"/>
    </source>
</evidence>
<evidence type="ECO:0000313" key="25">
    <source>
        <dbReference type="EMBL" id="SPW24049.1"/>
    </source>
</evidence>
<evidence type="ECO:0000256" key="16">
    <source>
        <dbReference type="ARBA" id="ARBA00047851"/>
    </source>
</evidence>
<sequence>MREPIWDLYLVTDPGSDPDAVPAIVTQAITGGVTVVQLRDKHATKPQIRQRAQALKDAIQAVTAVSNADPSTIPLFINDHVDIAAELGLHAHIGQGDLSYVAARRQLPAELMLGLSIETADQLEHVVETCRASGVRLPDVVGIGPVRATETKPDHATPLGVAGVQRIARMAAAHGMKSVAIGGVDKHIAAELQQVDGVCVVSAIMSSPDPAAAAGELRAAFAMRRPSVPRVLSIAGTDPTGGAGAQADLKSIAAAGGYGMNAITALVAQNTHGVRSIHTPPLSFLREQLDAVVSDVTIDAVKIGMLGSADIVACVRQWLAEHPMPLVVLDPVMVATSGDRLLDPDAEQAVIEFAHHVDIVTPNVPELAVLLSAPEPARTFEEALSQAAEFAQKSNTIVIAKGGHLDGKLANNAVVYPDGRITTITTPRIDTTNTHGTGCSLSSALATRLAAGDTITEAIEWVSYWLADSIRAGAALEVGTPGGHGPIDHFHQVRRQAACASTKPWKFTGEVRYRPTIPAAGPYTQSLWDSMGEVWSQIMGLPFIMGLRDGSLSKREFDFYLNQDAHYLANYSRALAVLAAKAGEPQYQVEWAESARDCLVVEAQLHHEWLGGISGDTSPVTLGYTNFLTATAYGDDYVVGAAAVLPCYWIYAEVGACLAASNHPDHPYHEWLKTYGDQSFVTTTEAALRRVEHALVQATGVQRAAATAAFQVACAYEREFFDQASRSEIR</sequence>
<dbReference type="EMBL" id="UARK01000001">
    <property type="protein sequence ID" value="SPW24049.1"/>
    <property type="molecule type" value="Genomic_DNA"/>
</dbReference>
<dbReference type="GO" id="GO:0008972">
    <property type="term" value="F:phosphomethylpyrimidine kinase activity"/>
    <property type="evidence" value="ECO:0007669"/>
    <property type="project" value="UniProtKB-EC"/>
</dbReference>
<evidence type="ECO:0000259" key="24">
    <source>
        <dbReference type="Pfam" id="PF08543"/>
    </source>
</evidence>
<dbReference type="GeneID" id="84573144"/>
<evidence type="ECO:0000256" key="17">
    <source>
        <dbReference type="ARBA" id="ARBA00047883"/>
    </source>
</evidence>
<dbReference type="InterPro" id="IPR022998">
    <property type="entry name" value="ThiamineP_synth_TenI"/>
</dbReference>
<dbReference type="HAMAP" id="MF_00097">
    <property type="entry name" value="TMP_synthase"/>
    <property type="match status" value="1"/>
</dbReference>
<keyword evidence="12 21" id="KW-0460">Magnesium</keyword>
<dbReference type="GO" id="GO:0000287">
    <property type="term" value="F:magnesium ion binding"/>
    <property type="evidence" value="ECO:0007669"/>
    <property type="project" value="UniProtKB-UniRule"/>
</dbReference>
<dbReference type="NCBIfam" id="NF011301">
    <property type="entry name" value="PRK14713.1"/>
    <property type="match status" value="1"/>
</dbReference>
<dbReference type="InterPro" id="IPR004305">
    <property type="entry name" value="Thiaminase-2/PQQC"/>
</dbReference>
<evidence type="ECO:0000256" key="13">
    <source>
        <dbReference type="ARBA" id="ARBA00022977"/>
    </source>
</evidence>
<feature type="domain" description="Thiamine phosphate synthase/TenI" evidence="22">
    <location>
        <begin position="8"/>
        <end position="204"/>
    </location>
</feature>
<dbReference type="UniPathway" id="UPA00060">
    <property type="reaction ID" value="UER00138"/>
</dbReference>
<dbReference type="GO" id="GO:0009228">
    <property type="term" value="P:thiamine biosynthetic process"/>
    <property type="evidence" value="ECO:0007669"/>
    <property type="project" value="UniProtKB-KW"/>
</dbReference>
<evidence type="ECO:0000256" key="4">
    <source>
        <dbReference type="ARBA" id="ARBA00003848"/>
    </source>
</evidence>
<accession>A0A6H9XVH5</accession>
<feature type="domain" description="Thiaminase-2/PQQC" evidence="23">
    <location>
        <begin position="528"/>
        <end position="726"/>
    </location>
</feature>
<dbReference type="GO" id="GO:0005524">
    <property type="term" value="F:ATP binding"/>
    <property type="evidence" value="ECO:0007669"/>
    <property type="project" value="UniProtKB-KW"/>
</dbReference>
<feature type="binding site" evidence="21">
    <location>
        <position position="152"/>
    </location>
    <ligand>
        <name>4-amino-2-methyl-5-(diphosphooxymethyl)pyrimidine</name>
        <dbReference type="ChEBI" id="CHEBI:57841"/>
    </ligand>
</feature>
<feature type="binding site" evidence="21">
    <location>
        <position position="97"/>
    </location>
    <ligand>
        <name>Mg(2+)</name>
        <dbReference type="ChEBI" id="CHEBI:18420"/>
    </ligand>
</feature>
<dbReference type="InterPro" id="IPR029056">
    <property type="entry name" value="Ribokinase-like"/>
</dbReference>
<dbReference type="InterPro" id="IPR004399">
    <property type="entry name" value="HMP/HMP-P_kinase_dom"/>
</dbReference>
<evidence type="ECO:0000256" key="9">
    <source>
        <dbReference type="ARBA" id="ARBA00022741"/>
    </source>
</evidence>
<name>A0A6H9XVH5_9CORY</name>
<evidence type="ECO:0000256" key="1">
    <source>
        <dbReference type="ARBA" id="ARBA00000151"/>
    </source>
</evidence>
<dbReference type="GO" id="GO:0008902">
    <property type="term" value="F:hydroxymethylpyrimidine kinase activity"/>
    <property type="evidence" value="ECO:0007669"/>
    <property type="project" value="UniProtKB-EC"/>
</dbReference>
<dbReference type="InterPro" id="IPR036206">
    <property type="entry name" value="ThiamineP_synth_sf"/>
</dbReference>
<comment type="catalytic activity">
    <reaction evidence="17 21">
        <text>2-[(2R,5Z)-2-carboxy-4-methylthiazol-5(2H)-ylidene]ethyl phosphate + 4-amino-2-methyl-5-(diphosphooxymethyl)pyrimidine + 2 H(+) = thiamine phosphate + CO2 + diphosphate</text>
        <dbReference type="Rhea" id="RHEA:47844"/>
        <dbReference type="ChEBI" id="CHEBI:15378"/>
        <dbReference type="ChEBI" id="CHEBI:16526"/>
        <dbReference type="ChEBI" id="CHEBI:33019"/>
        <dbReference type="ChEBI" id="CHEBI:37575"/>
        <dbReference type="ChEBI" id="CHEBI:57841"/>
        <dbReference type="ChEBI" id="CHEBI:62899"/>
        <dbReference type="EC" id="2.5.1.3"/>
    </reaction>
</comment>
<comment type="similarity">
    <text evidence="20">In the C-terminal section; belongs to the thiaminase-2 family.</text>
</comment>
<comment type="similarity">
    <text evidence="18">In the N-terminal section; belongs to the thiamine-phosphate synthase family.</text>
</comment>
<feature type="binding site" evidence="21">
    <location>
        <begin position="149"/>
        <end position="151"/>
    </location>
    <ligand>
        <name>2-[(2R,5Z)-2-carboxy-4-methylthiazol-5(2H)-ylidene]ethyl phosphate</name>
        <dbReference type="ChEBI" id="CHEBI:62899"/>
    </ligand>
</feature>
<dbReference type="AlphaFoldDB" id="A0A6H9XVH5"/>
<dbReference type="SUPFAM" id="SSF53613">
    <property type="entry name" value="Ribokinase-like"/>
    <property type="match status" value="1"/>
</dbReference>
<dbReference type="InterPro" id="IPR013749">
    <property type="entry name" value="PM/HMP-P_kinase-1"/>
</dbReference>
<protein>
    <recommendedName>
        <fullName evidence="21">Thiamine-phosphate synthase</fullName>
        <shortName evidence="21">TP synthase</shortName>
        <shortName evidence="21">TPS</shortName>
        <ecNumber evidence="21">2.5.1.3</ecNumber>
    </recommendedName>
    <alternativeName>
        <fullName evidence="21">Thiamine-phosphate pyrophosphorylase</fullName>
        <shortName evidence="21">TMP pyrophosphorylase</shortName>
        <shortName evidence="21">TMP-PPase</shortName>
    </alternativeName>
</protein>
<dbReference type="SUPFAM" id="SSF48613">
    <property type="entry name" value="Heme oxygenase-like"/>
    <property type="match status" value="1"/>
</dbReference>
<evidence type="ECO:0000256" key="15">
    <source>
        <dbReference type="ARBA" id="ARBA00047334"/>
    </source>
</evidence>
<dbReference type="GO" id="GO:0005829">
    <property type="term" value="C:cytosol"/>
    <property type="evidence" value="ECO:0007669"/>
    <property type="project" value="TreeGrafter"/>
</dbReference>
<keyword evidence="8 21" id="KW-0479">Metal-binding</keyword>
<reference evidence="25 26" key="1">
    <citation type="submission" date="2018-06" db="EMBL/GenBank/DDBJ databases">
        <authorList>
            <consortium name="Pathogen Informatics"/>
            <person name="Doyle S."/>
        </authorList>
    </citation>
    <scope>NUCLEOTIDE SEQUENCE [LARGE SCALE GENOMIC DNA]</scope>
    <source>
        <strain evidence="25 26">NCTC10254</strain>
    </source>
</reference>
<evidence type="ECO:0000256" key="20">
    <source>
        <dbReference type="ARBA" id="ARBA00061559"/>
    </source>
</evidence>
<feature type="binding site" evidence="21">
    <location>
        <position position="116"/>
    </location>
    <ligand>
        <name>4-amino-2-methyl-5-(diphosphooxymethyl)pyrimidine</name>
        <dbReference type="ChEBI" id="CHEBI:57841"/>
    </ligand>
</feature>
<evidence type="ECO:0000256" key="10">
    <source>
        <dbReference type="ARBA" id="ARBA00022777"/>
    </source>
</evidence>
<dbReference type="InterPro" id="IPR013785">
    <property type="entry name" value="Aldolase_TIM"/>
</dbReference>
<evidence type="ECO:0000256" key="5">
    <source>
        <dbReference type="ARBA" id="ARBA00004769"/>
    </source>
</evidence>
<evidence type="ECO:0000256" key="21">
    <source>
        <dbReference type="HAMAP-Rule" id="MF_00097"/>
    </source>
</evidence>
<evidence type="ECO:0000259" key="23">
    <source>
        <dbReference type="Pfam" id="PF03070"/>
    </source>
</evidence>
<comment type="caution">
    <text evidence="25">The sequence shown here is derived from an EMBL/GenBank/DDBJ whole genome shotgun (WGS) entry which is preliminary data.</text>
</comment>
<keyword evidence="11" id="KW-0067">ATP-binding</keyword>
<dbReference type="GO" id="GO:0004789">
    <property type="term" value="F:thiamine-phosphate diphosphorylase activity"/>
    <property type="evidence" value="ECO:0007669"/>
    <property type="project" value="UniProtKB-UniRule"/>
</dbReference>
<comment type="catalytic activity">
    <reaction evidence="15 21">
        <text>4-methyl-5-(2-phosphooxyethyl)-thiazole + 4-amino-2-methyl-5-(diphosphooxymethyl)pyrimidine + H(+) = thiamine phosphate + diphosphate</text>
        <dbReference type="Rhea" id="RHEA:22328"/>
        <dbReference type="ChEBI" id="CHEBI:15378"/>
        <dbReference type="ChEBI" id="CHEBI:33019"/>
        <dbReference type="ChEBI" id="CHEBI:37575"/>
        <dbReference type="ChEBI" id="CHEBI:57841"/>
        <dbReference type="ChEBI" id="CHEBI:58296"/>
        <dbReference type="EC" id="2.5.1.3"/>
    </reaction>
</comment>
<dbReference type="NCBIfam" id="TIGR00693">
    <property type="entry name" value="thiE"/>
    <property type="match status" value="1"/>
</dbReference>
<dbReference type="Gene3D" id="1.20.910.10">
    <property type="entry name" value="Heme oxygenase-like"/>
    <property type="match status" value="1"/>
</dbReference>
<proteinExistence type="inferred from homology"/>
<dbReference type="SUPFAM" id="SSF51391">
    <property type="entry name" value="Thiamin phosphate synthase"/>
    <property type="match status" value="1"/>
</dbReference>
<keyword evidence="7 21" id="KW-0808">Transferase</keyword>
<dbReference type="GO" id="GO:0009229">
    <property type="term" value="P:thiamine diphosphate biosynthetic process"/>
    <property type="evidence" value="ECO:0007669"/>
    <property type="project" value="UniProtKB-UniRule"/>
</dbReference>
<evidence type="ECO:0000256" key="7">
    <source>
        <dbReference type="ARBA" id="ARBA00022679"/>
    </source>
</evidence>
<feature type="binding site" evidence="21">
    <location>
        <begin position="201"/>
        <end position="202"/>
    </location>
    <ligand>
        <name>2-[(2R,5Z)-2-carboxy-4-methylthiazol-5(2H)-ylidene]ethyl phosphate</name>
        <dbReference type="ChEBI" id="CHEBI:62899"/>
    </ligand>
</feature>
<comment type="catalytic activity">
    <reaction evidence="2">
        <text>4-amino-2-methyl-5-(phosphooxymethyl)pyrimidine + ATP = 4-amino-2-methyl-5-(diphosphooxymethyl)pyrimidine + ADP</text>
        <dbReference type="Rhea" id="RHEA:19893"/>
        <dbReference type="ChEBI" id="CHEBI:30616"/>
        <dbReference type="ChEBI" id="CHEBI:57841"/>
        <dbReference type="ChEBI" id="CHEBI:58354"/>
        <dbReference type="ChEBI" id="CHEBI:456216"/>
        <dbReference type="EC" id="2.7.4.7"/>
    </reaction>
</comment>
<dbReference type="PANTHER" id="PTHR20858">
    <property type="entry name" value="PHOSPHOMETHYLPYRIMIDINE KINASE"/>
    <property type="match status" value="1"/>
</dbReference>
<keyword evidence="13 21" id="KW-0784">Thiamine biosynthesis</keyword>
<gene>
    <name evidence="25" type="primary">thiD</name>
    <name evidence="21" type="synonym">thiE</name>
    <name evidence="25" type="ORF">NCTC10254_00413</name>
</gene>
<keyword evidence="14" id="KW-0511">Multifunctional enzyme</keyword>
<comment type="pathway">
    <text evidence="5">Cofactor biosynthesis; thiamine diphosphate biosynthesis; 4-amino-2-methyl-5-diphosphomethylpyrimidine from 5-amino-1-(5-phospho-D-ribosyl)imidazole: step 3/3.</text>
</comment>
<dbReference type="PANTHER" id="PTHR20858:SF17">
    <property type="entry name" value="HYDROXYMETHYLPYRIMIDINE_PHOSPHOMETHYLPYRIMIDINE KINASE THI20-RELATED"/>
    <property type="match status" value="1"/>
</dbReference>
<feature type="binding site" evidence="21">
    <location>
        <begin position="37"/>
        <end position="41"/>
    </location>
    <ligand>
        <name>4-amino-2-methyl-5-(diphosphooxymethyl)pyrimidine</name>
        <dbReference type="ChEBI" id="CHEBI:57841"/>
    </ligand>
</feature>
<comment type="function">
    <text evidence="3 21">Condenses 4-methyl-5-(beta-hydroxyethyl)thiazole monophosphate (THZ-P) and 2-methyl-4-amino-5-hydroxymethyl pyrimidine pyrophosphate (HMP-PP) to form thiamine monophosphate (TMP).</text>
</comment>
<evidence type="ECO:0000256" key="3">
    <source>
        <dbReference type="ARBA" id="ARBA00003814"/>
    </source>
</evidence>
<evidence type="ECO:0000259" key="22">
    <source>
        <dbReference type="Pfam" id="PF02581"/>
    </source>
</evidence>
<keyword evidence="10 25" id="KW-0418">Kinase</keyword>
<dbReference type="NCBIfam" id="NF007070">
    <property type="entry name" value="PRK09517.1"/>
    <property type="match status" value="1"/>
</dbReference>
<dbReference type="Proteomes" id="UP000249886">
    <property type="component" value="Unassembled WGS sequence"/>
</dbReference>